<name>A0AA96LPE0_9BACL</name>
<organism evidence="2 3">
    <name type="scientific">Paenibacillus roseopurpureus</name>
    <dbReference type="NCBI Taxonomy" id="2918901"/>
    <lineage>
        <taxon>Bacteria</taxon>
        <taxon>Bacillati</taxon>
        <taxon>Bacillota</taxon>
        <taxon>Bacilli</taxon>
        <taxon>Bacillales</taxon>
        <taxon>Paenibacillaceae</taxon>
        <taxon>Paenibacillus</taxon>
    </lineage>
</organism>
<keyword evidence="1" id="KW-0472">Membrane</keyword>
<feature type="transmembrane region" description="Helical" evidence="1">
    <location>
        <begin position="9"/>
        <end position="28"/>
    </location>
</feature>
<feature type="transmembrane region" description="Helical" evidence="1">
    <location>
        <begin position="66"/>
        <end position="85"/>
    </location>
</feature>
<dbReference type="RefSeq" id="WP_314800955.1">
    <property type="nucleotide sequence ID" value="NZ_CP130319.1"/>
</dbReference>
<keyword evidence="3" id="KW-1185">Reference proteome</keyword>
<keyword evidence="1" id="KW-1133">Transmembrane helix</keyword>
<proteinExistence type="predicted"/>
<dbReference type="Proteomes" id="UP001304650">
    <property type="component" value="Chromosome"/>
</dbReference>
<protein>
    <submittedName>
        <fullName evidence="2">Uncharacterized protein</fullName>
    </submittedName>
</protein>
<dbReference type="KEGG" id="proo:MJB10_01545"/>
<sequence length="86" mass="9784">MPCEFITRNLYFAWVLAGIVGFHSILLIQNTENFRIAFVSICLASALLLPAYRMIHRKSTSTLTNVLGWFYLTILCLLQPIQASFS</sequence>
<evidence type="ECO:0000313" key="2">
    <source>
        <dbReference type="EMBL" id="WNR44862.1"/>
    </source>
</evidence>
<gene>
    <name evidence="2" type="ORF">MJB10_01545</name>
</gene>
<dbReference type="AlphaFoldDB" id="A0AA96LPE0"/>
<dbReference type="EMBL" id="CP130319">
    <property type="protein sequence ID" value="WNR44862.1"/>
    <property type="molecule type" value="Genomic_DNA"/>
</dbReference>
<evidence type="ECO:0000256" key="1">
    <source>
        <dbReference type="SAM" id="Phobius"/>
    </source>
</evidence>
<evidence type="ECO:0000313" key="3">
    <source>
        <dbReference type="Proteomes" id="UP001304650"/>
    </source>
</evidence>
<reference evidence="2" key="1">
    <citation type="submission" date="2022-02" db="EMBL/GenBank/DDBJ databases">
        <title>Paenibacillus sp. MBLB1832 Whole Genome Shotgun Sequencing.</title>
        <authorList>
            <person name="Hwang C.Y."/>
            <person name="Cho E.-S."/>
            <person name="Seo M.-J."/>
        </authorList>
    </citation>
    <scope>NUCLEOTIDE SEQUENCE</scope>
    <source>
        <strain evidence="2">MBLB1832</strain>
    </source>
</reference>
<accession>A0AA96LPE0</accession>
<feature type="transmembrane region" description="Helical" evidence="1">
    <location>
        <begin position="34"/>
        <end position="54"/>
    </location>
</feature>
<keyword evidence="1" id="KW-0812">Transmembrane</keyword>